<dbReference type="EMBL" id="DF973796">
    <property type="protein sequence ID" value="GAU40248.1"/>
    <property type="molecule type" value="Genomic_DNA"/>
</dbReference>
<dbReference type="GO" id="GO:0004190">
    <property type="term" value="F:aspartic-type endopeptidase activity"/>
    <property type="evidence" value="ECO:0007669"/>
    <property type="project" value="InterPro"/>
</dbReference>
<keyword evidence="7" id="KW-0695">RNA-directed DNA polymerase</keyword>
<dbReference type="InterPro" id="IPR000477">
    <property type="entry name" value="RT_dom"/>
</dbReference>
<dbReference type="InterPro" id="IPR005162">
    <property type="entry name" value="Retrotrans_gag_dom"/>
</dbReference>
<evidence type="ECO:0000259" key="10">
    <source>
        <dbReference type="PROSITE" id="PS50878"/>
    </source>
</evidence>
<evidence type="ECO:0000256" key="2">
    <source>
        <dbReference type="ARBA" id="ARBA00022679"/>
    </source>
</evidence>
<keyword evidence="4" id="KW-0540">Nuclease</keyword>
<proteinExistence type="predicted"/>
<dbReference type="PROSITE" id="PS50879">
    <property type="entry name" value="RNASE_H_1"/>
    <property type="match status" value="1"/>
</dbReference>
<keyword evidence="8" id="KW-0233">DNA recombination</keyword>
<evidence type="ECO:0000256" key="9">
    <source>
        <dbReference type="SAM" id="MobiDB-lite"/>
    </source>
</evidence>
<dbReference type="PROSITE" id="PS00141">
    <property type="entry name" value="ASP_PROTEASE"/>
    <property type="match status" value="1"/>
</dbReference>
<sequence>MPEGYPWGMPVGFLGEEPRPVVSKIPHVQSTVPIPKLVNTLPQVTATVSTPLVHTIQQNQMPIFHAESVGGYDKVDDLQIKYDEIQREMRALRGKDLFGQDAHELFLVRDVVVPHKFKVPDFEKYKGSTCPKAHLIMYARKMSTQTSNDKLLIHYFQDNLTGAALRWYMDLDRANVSSFNDLASAFIRQYNYNLYLAPDMDELRALAQKERESFKEYAQRWRELAAQIRPPVEEKELCKLFLHILSPFIYEKMGGIVSRSFTEMVEMGMCLEVGVRQGRLIRENAPTNTAKKYGNSFSKKKESEVGMVTQGGPQSRYPTYQHVSAITPTSQPQMTQAPPPQYPHPYQQPYTQQPQIRPQTPQQPYTYPNRTQRNPPFDPIPMKYADLLPALLAKKFVQDLIRNKVLSFKDENPNVQNNPLPNHGSSVHFIQSCQETSTILSVKDIKTPLVPIHSKMCEAKLFSHDHATCEECLKNPQGCSRVQEDIQRLMDKGELVVTKKSGDVCVIVPEFNVSDRLEMIYNSGEPTVTPLVICLPGPMPYTSMRAVPYRYDATMLQDGVETPIPSLISVDNIADNSKILRSGRILPGTVQGKTGNSVEKVYEDSDEVLKMIKRSEYKIVDQLLQTPSKISILSLLMNSDAHREAPREIHQAYVDHDVTLGQFGSIVGNVTACNNLSFSDEKLPDRGRDHNLALHISMSCKFDSLSNVLVDTGSSLNVMSKITFDKLAYRGATLRPSALIVKAFDGSRKSVIGEIYLPISVGLYEFQITFQVMDIRASYSCLLGRPWIHEAGAVTSTLHQKLKFVREGKLVIVNGEEALLVSHLSAFSYIGIDVEDGTAFQGLSVEEGSSEKAKAPMKSVKDAQKVIQGDGASHWGRLLQLAENQKKEGLGCTPSTKLNKPNMVRKPIADIFRGAGFINAPPETNAIIEHEGEEEPLSFVTPGGICCNWVTVDVPSVTPLSKLSINKPVEHNDPRPSPNFEFPVYETVEEEDEEIPDEIRRLLDQEKRTIQPHKEVIELINLGSEEEKKEIKIGASLEASVKERVIVLLREYVDIFACSYQDMPGLDPEIVEHHFPLKPECPPVKQKLRRTHPDMALKIKEEVQKQIDAGFLITSEYPQWLANIVPVPKKDGKVRMCVDYRDLNKASPKDDFPLPHIDVLVDNTAKSKVFSFMDGFSGYNQIKMAVEDREKTAFITPWGTFCYKVMPFGLTNAGATYQRGMTTLFHDMMHKEIEVYVDDMIVKSGTEEEHVKYLLKMFQRLRKYRLRLNPNKCTFNVRSGKLLSFIVSQKGIEVDPDKVRSIREIPAPQTEKQVRGFLGRLNYISRFISHMTATCGPIFKLLRKIQGIVWTEDCQKAFDSIKEYLMEPLILIPPVEGRPLIMYLTVLEESMGCVLGQQDETGRKEHAIYYLSKKFTDCESRYSMLKKTCCALAWAAKRLRHYLINHTTWLISKMDPIKYIFEKVALTGRIARWQMLLSEYDIEYRTQKAIKGSILADHLAHQPVEDYQPIKFDFPDEEIMYLKMKDCDEPVFGEGPDPESKWDLIFDGAVNVYGSGIGAIIVTPKGAHVPFTARLQFECTNNIAEYEACIMGIEEAIDLRIKNIDIYGDSALVVNQIKGEWETRHAGLIPYRDYARRLLTFFNKVELHHIPRDENQMADALATLSSMYRVNRRNEVPTISIRCLERPAFVFAAEEVVDNKPWFHDIKMFLQKQEYPPGASNKDKKTLRRLSSRSFGTHPNGHTMAKKMLRAGYYWLTMESDCYKHDRKCHKCYIYADKIHLPPTSLNILSSPWPFSMWGIDMIGRIEPKASHGHRFILVAIDYFTKWVEAASYANVTKQVVVRFIKNHIICRYGVPNKIITDNGTNLNNKMMKDLCDEFKIEHHNSSPYRPQMNGAVEATNKNIKKIVQKMVVTYKDWHEMLPFALHGYRTSVRTSTGATPFSLVYGMEAVLPVEVEIPSMRVLMETELAEAEWCQNKYDQLNLIEEKRMAALCHGQLYQRRMKQAFDRKVRPHEFREGDLVLKKILSFQPDSRGKWTPNYEGPYVVKRVFSGGAMTLATMDGDELPRLVNADAFKKYFV</sequence>
<dbReference type="Gene3D" id="3.10.10.10">
    <property type="entry name" value="HIV Type 1 Reverse Transcriptase, subunit A, domain 1"/>
    <property type="match status" value="1"/>
</dbReference>
<dbReference type="Pfam" id="PF03732">
    <property type="entry name" value="Retrotrans_gag"/>
    <property type="match status" value="1"/>
</dbReference>
<evidence type="ECO:0000256" key="8">
    <source>
        <dbReference type="ARBA" id="ARBA00023172"/>
    </source>
</evidence>
<feature type="compositionally biased region" description="Low complexity" evidence="9">
    <location>
        <begin position="344"/>
        <end position="372"/>
    </location>
</feature>
<dbReference type="InterPro" id="IPR012337">
    <property type="entry name" value="RNaseH-like_sf"/>
</dbReference>
<dbReference type="CDD" id="cd01647">
    <property type="entry name" value="RT_LTR"/>
    <property type="match status" value="1"/>
</dbReference>
<evidence type="ECO:0000256" key="7">
    <source>
        <dbReference type="ARBA" id="ARBA00022918"/>
    </source>
</evidence>
<evidence type="ECO:0000259" key="11">
    <source>
        <dbReference type="PROSITE" id="PS50879"/>
    </source>
</evidence>
<dbReference type="InterPro" id="IPR001969">
    <property type="entry name" value="Aspartic_peptidase_AS"/>
</dbReference>
<dbReference type="Pfam" id="PF00665">
    <property type="entry name" value="rve"/>
    <property type="match status" value="1"/>
</dbReference>
<dbReference type="OrthoDB" id="1385729at2759"/>
<dbReference type="GO" id="GO:0003676">
    <property type="term" value="F:nucleic acid binding"/>
    <property type="evidence" value="ECO:0007669"/>
    <property type="project" value="InterPro"/>
</dbReference>
<dbReference type="Pfam" id="PF13456">
    <property type="entry name" value="RVT_3"/>
    <property type="match status" value="1"/>
</dbReference>
<dbReference type="FunFam" id="3.30.70.270:FF:000020">
    <property type="entry name" value="Transposon Tf2-6 polyprotein-like Protein"/>
    <property type="match status" value="1"/>
</dbReference>
<dbReference type="InterPro" id="IPR001584">
    <property type="entry name" value="Integrase_cat-core"/>
</dbReference>
<reference evidence="14" key="1">
    <citation type="journal article" date="2017" name="Front. Plant Sci.">
        <title>Climate Clever Clovers: New Paradigm to Reduce the Environmental Footprint of Ruminants by Breeding Low Methanogenic Forages Utilizing Haplotype Variation.</title>
        <authorList>
            <person name="Kaur P."/>
            <person name="Appels R."/>
            <person name="Bayer P.E."/>
            <person name="Keeble-Gagnere G."/>
            <person name="Wang J."/>
            <person name="Hirakawa H."/>
            <person name="Shirasawa K."/>
            <person name="Vercoe P."/>
            <person name="Stefanova K."/>
            <person name="Durmic Z."/>
            <person name="Nichols P."/>
            <person name="Revell C."/>
            <person name="Isobe S.N."/>
            <person name="Edwards D."/>
            <person name="Erskine W."/>
        </authorList>
    </citation>
    <scope>NUCLEOTIDE SEQUENCE [LARGE SCALE GENOMIC DNA]</scope>
    <source>
        <strain evidence="14">cv. Daliak</strain>
    </source>
</reference>
<accession>A0A2Z6N5U4</accession>
<dbReference type="Gene3D" id="3.30.420.10">
    <property type="entry name" value="Ribonuclease H-like superfamily/Ribonuclease H"/>
    <property type="match status" value="2"/>
</dbReference>
<keyword evidence="5" id="KW-0255">Endonuclease</keyword>
<dbReference type="InterPro" id="IPR043128">
    <property type="entry name" value="Rev_trsase/Diguanyl_cyclase"/>
</dbReference>
<dbReference type="PANTHER" id="PTHR48475:SF1">
    <property type="entry name" value="RNASE H TYPE-1 DOMAIN-CONTAINING PROTEIN"/>
    <property type="match status" value="1"/>
</dbReference>
<name>A0A2Z6N5U4_TRISU</name>
<keyword evidence="14" id="KW-1185">Reference proteome</keyword>
<keyword evidence="2" id="KW-0808">Transferase</keyword>
<evidence type="ECO:0000313" key="13">
    <source>
        <dbReference type="EMBL" id="GAU40248.1"/>
    </source>
</evidence>
<dbReference type="GO" id="GO:0006508">
    <property type="term" value="P:proteolysis"/>
    <property type="evidence" value="ECO:0007669"/>
    <property type="project" value="InterPro"/>
</dbReference>
<dbReference type="EC" id="2.7.7.49" evidence="1"/>
<dbReference type="Gene3D" id="3.30.70.270">
    <property type="match status" value="2"/>
</dbReference>
<evidence type="ECO:0000256" key="4">
    <source>
        <dbReference type="ARBA" id="ARBA00022722"/>
    </source>
</evidence>
<dbReference type="PANTHER" id="PTHR48475">
    <property type="entry name" value="RIBONUCLEASE H"/>
    <property type="match status" value="1"/>
</dbReference>
<dbReference type="Pfam" id="PF00078">
    <property type="entry name" value="RVT_1"/>
    <property type="match status" value="1"/>
</dbReference>
<feature type="region of interest" description="Disordered" evidence="9">
    <location>
        <begin position="328"/>
        <end position="374"/>
    </location>
</feature>
<dbReference type="Proteomes" id="UP000242715">
    <property type="component" value="Unassembled WGS sequence"/>
</dbReference>
<dbReference type="CDD" id="cd00303">
    <property type="entry name" value="retropepsin_like"/>
    <property type="match status" value="1"/>
</dbReference>
<dbReference type="SUPFAM" id="SSF50630">
    <property type="entry name" value="Acid proteases"/>
    <property type="match status" value="1"/>
</dbReference>
<dbReference type="GO" id="GO:0015074">
    <property type="term" value="P:DNA integration"/>
    <property type="evidence" value="ECO:0007669"/>
    <property type="project" value="InterPro"/>
</dbReference>
<feature type="domain" description="Reverse transcriptase" evidence="10">
    <location>
        <begin position="1108"/>
        <end position="1294"/>
    </location>
</feature>
<evidence type="ECO:0000256" key="1">
    <source>
        <dbReference type="ARBA" id="ARBA00012493"/>
    </source>
</evidence>
<evidence type="ECO:0000256" key="5">
    <source>
        <dbReference type="ARBA" id="ARBA00022759"/>
    </source>
</evidence>
<feature type="domain" description="RNase H type-1" evidence="11">
    <location>
        <begin position="1538"/>
        <end position="1667"/>
    </location>
</feature>
<gene>
    <name evidence="13" type="ORF">TSUD_219590</name>
</gene>
<dbReference type="GO" id="GO:0006310">
    <property type="term" value="P:DNA recombination"/>
    <property type="evidence" value="ECO:0007669"/>
    <property type="project" value="UniProtKB-KW"/>
</dbReference>
<dbReference type="InterPro" id="IPR036397">
    <property type="entry name" value="RNaseH_sf"/>
</dbReference>
<dbReference type="Gene3D" id="2.40.70.10">
    <property type="entry name" value="Acid Proteases"/>
    <property type="match status" value="1"/>
</dbReference>
<evidence type="ECO:0000256" key="3">
    <source>
        <dbReference type="ARBA" id="ARBA00022695"/>
    </source>
</evidence>
<dbReference type="Pfam" id="PF17917">
    <property type="entry name" value="RT_RNaseH"/>
    <property type="match status" value="1"/>
</dbReference>
<keyword evidence="6" id="KW-0378">Hydrolase</keyword>
<evidence type="ECO:0000313" key="14">
    <source>
        <dbReference type="Proteomes" id="UP000242715"/>
    </source>
</evidence>
<feature type="domain" description="Integrase catalytic" evidence="12">
    <location>
        <begin position="1788"/>
        <end position="1949"/>
    </location>
</feature>
<dbReference type="InterPro" id="IPR041373">
    <property type="entry name" value="RT_RNaseH"/>
</dbReference>
<dbReference type="InterPro" id="IPR043502">
    <property type="entry name" value="DNA/RNA_pol_sf"/>
</dbReference>
<dbReference type="InterPro" id="IPR021109">
    <property type="entry name" value="Peptidase_aspartic_dom_sf"/>
</dbReference>
<dbReference type="GO" id="GO:0003964">
    <property type="term" value="F:RNA-directed DNA polymerase activity"/>
    <property type="evidence" value="ECO:0007669"/>
    <property type="project" value="UniProtKB-KW"/>
</dbReference>
<dbReference type="GO" id="GO:0004523">
    <property type="term" value="F:RNA-DNA hybrid ribonuclease activity"/>
    <property type="evidence" value="ECO:0007669"/>
    <property type="project" value="InterPro"/>
</dbReference>
<feature type="region of interest" description="Disordered" evidence="9">
    <location>
        <begin position="1715"/>
        <end position="1735"/>
    </location>
</feature>
<organism evidence="13 14">
    <name type="scientific">Trifolium subterraneum</name>
    <name type="common">Subterranean clover</name>
    <dbReference type="NCBI Taxonomy" id="3900"/>
    <lineage>
        <taxon>Eukaryota</taxon>
        <taxon>Viridiplantae</taxon>
        <taxon>Streptophyta</taxon>
        <taxon>Embryophyta</taxon>
        <taxon>Tracheophyta</taxon>
        <taxon>Spermatophyta</taxon>
        <taxon>Magnoliopsida</taxon>
        <taxon>eudicotyledons</taxon>
        <taxon>Gunneridae</taxon>
        <taxon>Pentapetalae</taxon>
        <taxon>rosids</taxon>
        <taxon>fabids</taxon>
        <taxon>Fabales</taxon>
        <taxon>Fabaceae</taxon>
        <taxon>Papilionoideae</taxon>
        <taxon>50 kb inversion clade</taxon>
        <taxon>NPAAA clade</taxon>
        <taxon>Hologalegina</taxon>
        <taxon>IRL clade</taxon>
        <taxon>Trifolieae</taxon>
        <taxon>Trifolium</taxon>
    </lineage>
</organism>
<dbReference type="CDD" id="cd09279">
    <property type="entry name" value="RNase_HI_like"/>
    <property type="match status" value="1"/>
</dbReference>
<dbReference type="PROSITE" id="PS50994">
    <property type="entry name" value="INTEGRASE"/>
    <property type="match status" value="1"/>
</dbReference>
<dbReference type="CDD" id="cd09274">
    <property type="entry name" value="RNase_HI_RT_Ty3"/>
    <property type="match status" value="1"/>
</dbReference>
<protein>
    <recommendedName>
        <fullName evidence="1">RNA-directed DNA polymerase</fullName>
        <ecNumber evidence="1">2.7.7.49</ecNumber>
    </recommendedName>
</protein>
<evidence type="ECO:0000259" key="12">
    <source>
        <dbReference type="PROSITE" id="PS50994"/>
    </source>
</evidence>
<keyword evidence="3" id="KW-0548">Nucleotidyltransferase</keyword>
<evidence type="ECO:0000256" key="6">
    <source>
        <dbReference type="ARBA" id="ARBA00022801"/>
    </source>
</evidence>
<dbReference type="SUPFAM" id="SSF53098">
    <property type="entry name" value="Ribonuclease H-like"/>
    <property type="match status" value="2"/>
</dbReference>
<dbReference type="SUPFAM" id="SSF56672">
    <property type="entry name" value="DNA/RNA polymerases"/>
    <property type="match status" value="1"/>
</dbReference>
<dbReference type="InterPro" id="IPR002156">
    <property type="entry name" value="RNaseH_domain"/>
</dbReference>
<dbReference type="PROSITE" id="PS50878">
    <property type="entry name" value="RT_POL"/>
    <property type="match status" value="1"/>
</dbReference>